<reference evidence="1" key="1">
    <citation type="submission" date="2015-07" db="EMBL/GenBank/DDBJ databases">
        <title>MeaNS - Measles Nucleotide Surveillance Program.</title>
        <authorList>
            <person name="Tran T."/>
            <person name="Druce J."/>
        </authorList>
    </citation>
    <scope>NUCLEOTIDE SEQUENCE</scope>
    <source>
        <strain evidence="1">UCB-OBI-ISO-001</strain>
        <tissue evidence="1">Gonad</tissue>
    </source>
</reference>
<sequence length="113" mass="13759">MYLVINSGRKFVIYPKRRLRKIVLVRIYDYILDDMIVSIRLNRFIYFQNHLNRSRKMGLRTRIYTRVYTAFNMNRYRPEYMRLCSRIFAGTPSKFNRVASTYRPGEVVTLFKA</sequence>
<dbReference type="AlphaFoldDB" id="A0A0L8HQN9"/>
<proteinExistence type="predicted"/>
<protein>
    <submittedName>
        <fullName evidence="1">Uncharacterized protein</fullName>
    </submittedName>
</protein>
<gene>
    <name evidence="1" type="ORF">OCBIM_22008629mg</name>
</gene>
<accession>A0A0L8HQN9</accession>
<organism evidence="1">
    <name type="scientific">Octopus bimaculoides</name>
    <name type="common">California two-spotted octopus</name>
    <dbReference type="NCBI Taxonomy" id="37653"/>
    <lineage>
        <taxon>Eukaryota</taxon>
        <taxon>Metazoa</taxon>
        <taxon>Spiralia</taxon>
        <taxon>Lophotrochozoa</taxon>
        <taxon>Mollusca</taxon>
        <taxon>Cephalopoda</taxon>
        <taxon>Coleoidea</taxon>
        <taxon>Octopodiformes</taxon>
        <taxon>Octopoda</taxon>
        <taxon>Incirrata</taxon>
        <taxon>Octopodidae</taxon>
        <taxon>Octopus</taxon>
    </lineage>
</organism>
<dbReference type="EMBL" id="KQ417512">
    <property type="protein sequence ID" value="KOF91512.1"/>
    <property type="molecule type" value="Genomic_DNA"/>
</dbReference>
<evidence type="ECO:0000313" key="1">
    <source>
        <dbReference type="EMBL" id="KOF91512.1"/>
    </source>
</evidence>
<name>A0A0L8HQN9_OCTBM</name>